<keyword evidence="2" id="KW-0540">Nuclease</keyword>
<evidence type="ECO:0000313" key="2">
    <source>
        <dbReference type="EMBL" id="MFH0270575.1"/>
    </source>
</evidence>
<dbReference type="RefSeq" id="WP_394631705.1">
    <property type="nucleotide sequence ID" value="NZ_JBIHSE010000001.1"/>
</dbReference>
<dbReference type="GO" id="GO:0004519">
    <property type="term" value="F:endonuclease activity"/>
    <property type="evidence" value="ECO:0007669"/>
    <property type="project" value="UniProtKB-KW"/>
</dbReference>
<gene>
    <name evidence="2" type="ORF">ACGRHZ_04435</name>
</gene>
<keyword evidence="2" id="KW-0378">Hydrolase</keyword>
<keyword evidence="3" id="KW-1185">Reference proteome</keyword>
<evidence type="ECO:0000259" key="1">
    <source>
        <dbReference type="Pfam" id="PF09565"/>
    </source>
</evidence>
<dbReference type="SUPFAM" id="SSF56024">
    <property type="entry name" value="Phospholipase D/nuclease"/>
    <property type="match status" value="1"/>
</dbReference>
<dbReference type="CDD" id="cd09117">
    <property type="entry name" value="PLDc_Bfil_DEXD_like"/>
    <property type="match status" value="1"/>
</dbReference>
<dbReference type="EMBL" id="JBIHSE010000001">
    <property type="protein sequence ID" value="MFH0270575.1"/>
    <property type="molecule type" value="Genomic_DNA"/>
</dbReference>
<dbReference type="InterPro" id="IPR019065">
    <property type="entry name" value="RE_NgoFVII_N"/>
</dbReference>
<evidence type="ECO:0000313" key="3">
    <source>
        <dbReference type="Proteomes" id="UP001607221"/>
    </source>
</evidence>
<sequence>MKIISKPSDIDSTLVKLMKRYSNYYIATAWASMGSKASNELVANQNRIAKMIVGTHFFQTHPDFIERFIDNENTRFILKPDGVYHPKVYLFLDDESNWECLVGSANFTFSALKRNHEVVVHFGSNDHGAENSIKDLLNTINAYWSESKKMTSSELDNYKNIWEKNKAKLSSLEGSYGGQQSKDSIVNSDVFSLKWDEYYRKVSNDHLGSFNGRLDVLRLINQYFTEHHSFSNFTELQRKQVAGITTDSEVNWKWFGSMVGAGKFKNRINTNNEYISEALEQIPLIGPVGEADYKRFVDWFKLAFPDGGAGIAIASRLLAMKRPDYFVCLDSQNRTELCKDFGIPANVSFETYWPNIIARILDSVWWSAPRPTDTKERQAWEGRAAMIDAIFYEGSA</sequence>
<accession>A0ABW7J2N5</accession>
<reference evidence="2 3" key="1">
    <citation type="submission" date="2024-10" db="EMBL/GenBank/DDBJ databases">
        <authorList>
            <person name="Yibar A."/>
            <person name="Saticioglu I.B."/>
            <person name="Duman M."/>
            <person name="Ajmi N."/>
            <person name="Gurler F."/>
            <person name="Ay H."/>
            <person name="Onuk E."/>
            <person name="Guler S."/>
            <person name="Romalde J.L."/>
        </authorList>
    </citation>
    <scope>NUCLEOTIDE SEQUENCE [LARGE SCALE GENOMIC DNA]</scope>
    <source>
        <strain evidence="2 3">1-TCBS-A</strain>
    </source>
</reference>
<dbReference type="Gene3D" id="3.30.870.10">
    <property type="entry name" value="Endonuclease Chain A"/>
    <property type="match status" value="1"/>
</dbReference>
<dbReference type="Pfam" id="PF09565">
    <property type="entry name" value="RE_NgoFVII"/>
    <property type="match status" value="1"/>
</dbReference>
<keyword evidence="2" id="KW-0255">Endonuclease</keyword>
<feature type="domain" description="Restriction endonuclease type II NgoFVII N-terminal" evidence="1">
    <location>
        <begin position="80"/>
        <end position="126"/>
    </location>
</feature>
<comment type="caution">
    <text evidence="2">The sequence shown here is derived from an EMBL/GenBank/DDBJ whole genome shotgun (WGS) entry which is preliminary data.</text>
</comment>
<dbReference type="GO" id="GO:0016787">
    <property type="term" value="F:hydrolase activity"/>
    <property type="evidence" value="ECO:0007669"/>
    <property type="project" value="UniProtKB-KW"/>
</dbReference>
<dbReference type="Proteomes" id="UP001607221">
    <property type="component" value="Unassembled WGS sequence"/>
</dbReference>
<protein>
    <submittedName>
        <fullName evidence="2">Restriction endonuclease PLD domain-containing protein</fullName>
        <ecNumber evidence="2">3.1.21.-</ecNumber>
    </submittedName>
</protein>
<dbReference type="EC" id="3.1.21.-" evidence="2"/>
<organism evidence="2 3">
    <name type="scientific">Vibrio jasicida</name>
    <dbReference type="NCBI Taxonomy" id="766224"/>
    <lineage>
        <taxon>Bacteria</taxon>
        <taxon>Pseudomonadati</taxon>
        <taxon>Pseudomonadota</taxon>
        <taxon>Gammaproteobacteria</taxon>
        <taxon>Vibrionales</taxon>
        <taxon>Vibrionaceae</taxon>
        <taxon>Vibrio</taxon>
    </lineage>
</organism>
<name>A0ABW7J2N5_9VIBR</name>
<proteinExistence type="predicted"/>